<evidence type="ECO:0000256" key="4">
    <source>
        <dbReference type="RuleBase" id="RU362073"/>
    </source>
</evidence>
<keyword evidence="7" id="KW-0966">Cell projection</keyword>
<evidence type="ECO:0000256" key="2">
    <source>
        <dbReference type="ARBA" id="ARBA00020110"/>
    </source>
</evidence>
<dbReference type="Proteomes" id="UP000254134">
    <property type="component" value="Unassembled WGS sequence"/>
</dbReference>
<dbReference type="OrthoDB" id="9796789at2"/>
<organism evidence="7 8">
    <name type="scientific">Gaiella occulta</name>
    <dbReference type="NCBI Taxonomy" id="1002870"/>
    <lineage>
        <taxon>Bacteria</taxon>
        <taxon>Bacillati</taxon>
        <taxon>Actinomycetota</taxon>
        <taxon>Thermoleophilia</taxon>
        <taxon>Gaiellales</taxon>
        <taxon>Gaiellaceae</taxon>
        <taxon>Gaiella</taxon>
    </lineage>
</organism>
<reference evidence="7 8" key="1">
    <citation type="submission" date="2018-07" db="EMBL/GenBank/DDBJ databases">
        <title>High-quality-draft genome sequence of Gaiella occulta.</title>
        <authorList>
            <person name="Severino R."/>
            <person name="Froufe H.J.C."/>
            <person name="Rainey F.A."/>
            <person name="Barroso C."/>
            <person name="Albuquerque L."/>
            <person name="Lobo-Da-Cunha A."/>
            <person name="Da Costa M.S."/>
            <person name="Egas C."/>
        </authorList>
    </citation>
    <scope>NUCLEOTIDE SEQUENCE [LARGE SCALE GENOMIC DNA]</scope>
    <source>
        <strain evidence="7 8">F2-233</strain>
    </source>
</reference>
<dbReference type="InterPro" id="IPR046358">
    <property type="entry name" value="Flagellin_C"/>
</dbReference>
<proteinExistence type="inferred from homology"/>
<dbReference type="AlphaFoldDB" id="A0A7M2Z294"/>
<dbReference type="InterPro" id="IPR001029">
    <property type="entry name" value="Flagellin_N"/>
</dbReference>
<comment type="function">
    <text evidence="4">Flagellin is the subunit protein which polymerizes to form the filaments of bacterial flagella.</text>
</comment>
<accession>A0A7M2Z294</accession>
<comment type="similarity">
    <text evidence="1 4">Belongs to the bacterial flagellin family.</text>
</comment>
<evidence type="ECO:0000313" key="8">
    <source>
        <dbReference type="Proteomes" id="UP000254134"/>
    </source>
</evidence>
<keyword evidence="7" id="KW-0282">Flagellum</keyword>
<evidence type="ECO:0000313" key="7">
    <source>
        <dbReference type="EMBL" id="RDI76012.1"/>
    </source>
</evidence>
<evidence type="ECO:0000259" key="6">
    <source>
        <dbReference type="Pfam" id="PF00700"/>
    </source>
</evidence>
<evidence type="ECO:0000256" key="1">
    <source>
        <dbReference type="ARBA" id="ARBA00005709"/>
    </source>
</evidence>
<keyword evidence="8" id="KW-1185">Reference proteome</keyword>
<dbReference type="SUPFAM" id="SSF64518">
    <property type="entry name" value="Phase 1 flagellin"/>
    <property type="match status" value="1"/>
</dbReference>
<dbReference type="PANTHER" id="PTHR42792:SF2">
    <property type="entry name" value="FLAGELLIN"/>
    <property type="match status" value="1"/>
</dbReference>
<dbReference type="Pfam" id="PF00669">
    <property type="entry name" value="Flagellin_N"/>
    <property type="match status" value="1"/>
</dbReference>
<gene>
    <name evidence="7" type="ORF">Gocc_0431</name>
</gene>
<dbReference type="Pfam" id="PF00700">
    <property type="entry name" value="Flagellin_C"/>
    <property type="match status" value="1"/>
</dbReference>
<feature type="domain" description="Flagellin N-terminal" evidence="5">
    <location>
        <begin position="5"/>
        <end position="143"/>
    </location>
</feature>
<dbReference type="Gene3D" id="1.20.1330.10">
    <property type="entry name" value="f41 fragment of flagellin, N-terminal domain"/>
    <property type="match status" value="1"/>
</dbReference>
<evidence type="ECO:0000259" key="5">
    <source>
        <dbReference type="Pfam" id="PF00669"/>
    </source>
</evidence>
<dbReference type="Gene3D" id="6.10.10.10">
    <property type="entry name" value="Flagellar export chaperone, C-terminal domain"/>
    <property type="match status" value="1"/>
</dbReference>
<keyword evidence="4" id="KW-0964">Secreted</keyword>
<dbReference type="GO" id="GO:0009288">
    <property type="term" value="C:bacterial-type flagellum"/>
    <property type="evidence" value="ECO:0007669"/>
    <property type="project" value="UniProtKB-SubCell"/>
</dbReference>
<sequence length="271" mass="28868">MALRINNNVEAYTAHRWLVKTGDLLAKSSEKLSSGYRINRAADDAAGLGISQKMRAQIKGLEQASRNAQDGVSLVQTAEGALATVHEMLNRVRELAVQYNNNTLSAADKANITAEVKALGDEISRMGDQTKFNGIALLTGSATVTFQVGANDGEAISVTAGKLYGGDSTFKVDSGIFTFAATATLASIDTAIANVADLRASFGATQNRLEYAIQNLAVYRENLAASESRIRDLDVASEMVNFTKLQIMQQAGMSMLAQANTSPQAVLSLLR</sequence>
<protein>
    <recommendedName>
        <fullName evidence="2 4">Flagellin</fullName>
    </recommendedName>
</protein>
<evidence type="ECO:0000256" key="3">
    <source>
        <dbReference type="ARBA" id="ARBA00023143"/>
    </source>
</evidence>
<keyword evidence="7" id="KW-0969">Cilium</keyword>
<reference evidence="8" key="2">
    <citation type="journal article" date="2019" name="MicrobiologyOpen">
        <title>High-quality draft genome sequence of Gaiella occulta isolated from a 150 meter deep mineral water borehole and comparison with the genome sequences of other deep-branching lineages of the phylum Actinobacteria.</title>
        <authorList>
            <person name="Severino R."/>
            <person name="Froufe H.J.C."/>
            <person name="Barroso C."/>
            <person name="Albuquerque L."/>
            <person name="Lobo-da-Cunha A."/>
            <person name="da Costa M.S."/>
            <person name="Egas C."/>
        </authorList>
    </citation>
    <scope>NUCLEOTIDE SEQUENCE [LARGE SCALE GENOMIC DNA]</scope>
    <source>
        <strain evidence="8">F2-233</strain>
    </source>
</reference>
<keyword evidence="3 4" id="KW-0975">Bacterial flagellum</keyword>
<comment type="caution">
    <text evidence="7">The sequence shown here is derived from an EMBL/GenBank/DDBJ whole genome shotgun (WGS) entry which is preliminary data.</text>
</comment>
<comment type="subcellular location">
    <subcellularLocation>
        <location evidence="4">Secreted</location>
    </subcellularLocation>
    <subcellularLocation>
        <location evidence="4">Bacterial flagellum</location>
    </subcellularLocation>
</comment>
<feature type="domain" description="Flagellin C-terminal" evidence="6">
    <location>
        <begin position="186"/>
        <end position="270"/>
    </location>
</feature>
<dbReference type="PRINTS" id="PR00207">
    <property type="entry name" value="FLAGELLIN"/>
</dbReference>
<dbReference type="GO" id="GO:0005198">
    <property type="term" value="F:structural molecule activity"/>
    <property type="evidence" value="ECO:0007669"/>
    <property type="project" value="UniProtKB-UniRule"/>
</dbReference>
<dbReference type="GO" id="GO:0005576">
    <property type="term" value="C:extracellular region"/>
    <property type="evidence" value="ECO:0007669"/>
    <property type="project" value="UniProtKB-SubCell"/>
</dbReference>
<dbReference type="EMBL" id="QQZY01000001">
    <property type="protein sequence ID" value="RDI76012.1"/>
    <property type="molecule type" value="Genomic_DNA"/>
</dbReference>
<name>A0A7M2Z294_9ACTN</name>
<dbReference type="InterPro" id="IPR042187">
    <property type="entry name" value="Flagellin_C_sub2"/>
</dbReference>
<dbReference type="RefSeq" id="WP_114794878.1">
    <property type="nucleotide sequence ID" value="NZ_QQZY01000001.1"/>
</dbReference>
<dbReference type="PANTHER" id="PTHR42792">
    <property type="entry name" value="FLAGELLIN"/>
    <property type="match status" value="1"/>
</dbReference>
<dbReference type="InterPro" id="IPR001492">
    <property type="entry name" value="Flagellin"/>
</dbReference>